<feature type="region of interest" description="Disordered" evidence="4">
    <location>
        <begin position="1"/>
        <end position="21"/>
    </location>
</feature>
<evidence type="ECO:0000313" key="6">
    <source>
        <dbReference type="Proteomes" id="UP000285084"/>
    </source>
</evidence>
<dbReference type="VEuPathDB" id="FungiDB:FOC4_g10001064"/>
<feature type="repeat" description="ANK" evidence="3">
    <location>
        <begin position="367"/>
        <end position="405"/>
    </location>
</feature>
<evidence type="ECO:0000256" key="1">
    <source>
        <dbReference type="ARBA" id="ARBA00022737"/>
    </source>
</evidence>
<keyword evidence="2 3" id="KW-0040">ANK repeat</keyword>
<dbReference type="Pfam" id="PF12796">
    <property type="entry name" value="Ank_2"/>
    <property type="match status" value="1"/>
</dbReference>
<dbReference type="EMBL" id="MRCX01000488">
    <property type="protein sequence ID" value="RKK64722.1"/>
    <property type="molecule type" value="Genomic_DNA"/>
</dbReference>
<evidence type="ECO:0000256" key="2">
    <source>
        <dbReference type="ARBA" id="ARBA00023043"/>
    </source>
</evidence>
<feature type="repeat" description="ANK" evidence="3">
    <location>
        <begin position="226"/>
        <end position="258"/>
    </location>
</feature>
<evidence type="ECO:0000313" key="5">
    <source>
        <dbReference type="EMBL" id="RKK64722.1"/>
    </source>
</evidence>
<dbReference type="Proteomes" id="UP000285084">
    <property type="component" value="Unassembled WGS sequence"/>
</dbReference>
<dbReference type="Pfam" id="PF00023">
    <property type="entry name" value="Ank"/>
    <property type="match status" value="1"/>
</dbReference>
<dbReference type="SUPFAM" id="SSF48403">
    <property type="entry name" value="Ankyrin repeat"/>
    <property type="match status" value="1"/>
</dbReference>
<dbReference type="VEuPathDB" id="FungiDB:FOZG_18078"/>
<evidence type="ECO:0000256" key="4">
    <source>
        <dbReference type="SAM" id="MobiDB-lite"/>
    </source>
</evidence>
<dbReference type="VEuPathDB" id="FungiDB:HZS61_005544"/>
<reference evidence="5 6" key="1">
    <citation type="journal article" date="2018" name="Sci. Rep.">
        <title>Characterisation of pathogen-specific regions and novel effector candidates in Fusarium oxysporum f. sp. cepae.</title>
        <authorList>
            <person name="Armitage A.D."/>
            <person name="Taylor A."/>
            <person name="Sobczyk M.K."/>
            <person name="Baxter L."/>
            <person name="Greenfield B.P."/>
            <person name="Bates H.J."/>
            <person name="Wilson F."/>
            <person name="Jackson A.C."/>
            <person name="Ott S."/>
            <person name="Harrison R.J."/>
            <person name="Clarkson J.P."/>
        </authorList>
    </citation>
    <scope>NUCLEOTIDE SEQUENCE [LARGE SCALE GENOMIC DNA]</scope>
    <source>
        <strain evidence="5 6">Fo_A13</strain>
    </source>
</reference>
<dbReference type="AlphaFoldDB" id="A0A420MAS3"/>
<feature type="compositionally biased region" description="Polar residues" evidence="4">
    <location>
        <begin position="1"/>
        <end position="12"/>
    </location>
</feature>
<dbReference type="PANTHER" id="PTHR24198">
    <property type="entry name" value="ANKYRIN REPEAT AND PROTEIN KINASE DOMAIN-CONTAINING PROTEIN"/>
    <property type="match status" value="1"/>
</dbReference>
<dbReference type="InterPro" id="IPR036770">
    <property type="entry name" value="Ankyrin_rpt-contain_sf"/>
</dbReference>
<dbReference type="PANTHER" id="PTHR24198:SF165">
    <property type="entry name" value="ANKYRIN REPEAT-CONTAINING PROTEIN-RELATED"/>
    <property type="match status" value="1"/>
</dbReference>
<accession>A0A420MAS3</accession>
<dbReference type="VEuPathDB" id="FungiDB:FOIG_15335"/>
<evidence type="ECO:0000256" key="3">
    <source>
        <dbReference type="PROSITE-ProRule" id="PRU00023"/>
    </source>
</evidence>
<dbReference type="PROSITE" id="PS50297">
    <property type="entry name" value="ANK_REP_REGION"/>
    <property type="match status" value="2"/>
</dbReference>
<dbReference type="VEuPathDB" id="FungiDB:FOXG_15149"/>
<feature type="repeat" description="ANK" evidence="3">
    <location>
        <begin position="451"/>
        <end position="484"/>
    </location>
</feature>
<proteinExistence type="predicted"/>
<dbReference type="InterPro" id="IPR002110">
    <property type="entry name" value="Ankyrin_rpt"/>
</dbReference>
<organism evidence="5 6">
    <name type="scientific">Fusarium oxysporum</name>
    <name type="common">Fusarium vascular wilt</name>
    <dbReference type="NCBI Taxonomy" id="5507"/>
    <lineage>
        <taxon>Eukaryota</taxon>
        <taxon>Fungi</taxon>
        <taxon>Dikarya</taxon>
        <taxon>Ascomycota</taxon>
        <taxon>Pezizomycotina</taxon>
        <taxon>Sordariomycetes</taxon>
        <taxon>Hypocreomycetidae</taxon>
        <taxon>Hypocreales</taxon>
        <taxon>Nectriaceae</taxon>
        <taxon>Fusarium</taxon>
        <taxon>Fusarium oxysporum species complex</taxon>
    </lineage>
</organism>
<sequence>MTSPLTPGSESPYQEFARDPNDEYERDGLGRLFQTPMTMIDGHGSVLYETEDFQLLYQIVDENDTKALEQYLTIAPWAVPKASAILDEHQTVCDVEDYFLNAAQCGRLDALKMLLAHCIKDEDPSIQVRFKRRRYELLNEAARWGQIEVVHFLLDNQPLYANIQERDPKGYTAIASAADFYSTQFLVSPHGEMVNPLKNEAVMNLLLDRGACASDLVLQENHEGKPSDTVLTLTVQWGDSEIIKRLIDDGADVHAKVTKGPWESNFWNQRDSFFEVNALFVACTHANPSAVQSLIDCRGEGVDLAEMIRSQDSRGSLPIHWATQSALPEETESFTASAIDERARNITITIGLLLDFDPTAINVQDNDGNTPLHYATRSLSRHDKLYTPVFQLLCDKGGDASIRNNKGETPLHTLFLLYDTDTFDTDQAPVDRALISILLAHGANATDVDNAGNTALHNAALNLHWTDAVSYLLEQGADPAGRNQKQETALHRAAYGSYKGRDSFVKSEERIKVQDDMLARLVKAGGAQLMDLEDAEGKTPRQICQETRYEWREDDIPAWS</sequence>
<dbReference type="VEuPathDB" id="FungiDB:FOC1_g10008952"/>
<dbReference type="PROSITE" id="PS50088">
    <property type="entry name" value="ANK_REPEAT"/>
    <property type="match status" value="3"/>
</dbReference>
<dbReference type="SMART" id="SM00248">
    <property type="entry name" value="ANK"/>
    <property type="match status" value="8"/>
</dbReference>
<evidence type="ECO:0008006" key="7">
    <source>
        <dbReference type="Google" id="ProtNLM"/>
    </source>
</evidence>
<name>A0A420MAS3_FUSOX</name>
<dbReference type="VEuPathDB" id="FungiDB:FOMG_17319"/>
<comment type="caution">
    <text evidence="5">The sequence shown here is derived from an EMBL/GenBank/DDBJ whole genome shotgun (WGS) entry which is preliminary data.</text>
</comment>
<dbReference type="Gene3D" id="1.25.40.20">
    <property type="entry name" value="Ankyrin repeat-containing domain"/>
    <property type="match status" value="1"/>
</dbReference>
<protein>
    <recommendedName>
        <fullName evidence="7">Ankyrin</fullName>
    </recommendedName>
</protein>
<keyword evidence="1" id="KW-0677">Repeat</keyword>
<gene>
    <name evidence="5" type="ORF">BFJ69_g16584</name>
</gene>